<dbReference type="CDD" id="cd19081">
    <property type="entry name" value="AKR_AKR9C1"/>
    <property type="match status" value="1"/>
</dbReference>
<dbReference type="EMBL" id="CACVKT020000887">
    <property type="protein sequence ID" value="CAC5363549.1"/>
    <property type="molecule type" value="Genomic_DNA"/>
</dbReference>
<dbReference type="AlphaFoldDB" id="A0A6J8A8J9"/>
<dbReference type="SUPFAM" id="SSF51430">
    <property type="entry name" value="NAD(P)-linked oxidoreductase"/>
    <property type="match status" value="1"/>
</dbReference>
<dbReference type="PANTHER" id="PTHR43364">
    <property type="entry name" value="NADH-SPECIFIC METHYLGLYOXAL REDUCTASE-RELATED"/>
    <property type="match status" value="1"/>
</dbReference>
<dbReference type="GO" id="GO:0005829">
    <property type="term" value="C:cytosol"/>
    <property type="evidence" value="ECO:0007669"/>
    <property type="project" value="UniProtKB-ARBA"/>
</dbReference>
<dbReference type="PANTHER" id="PTHR43364:SF4">
    <property type="entry name" value="NAD(P)-LINKED OXIDOREDUCTASE SUPERFAMILY PROTEIN"/>
    <property type="match status" value="1"/>
</dbReference>
<keyword evidence="1" id="KW-0560">Oxidoreductase</keyword>
<dbReference type="Proteomes" id="UP000507470">
    <property type="component" value="Unassembled WGS sequence"/>
</dbReference>
<evidence type="ECO:0000313" key="5">
    <source>
        <dbReference type="Proteomes" id="UP000507470"/>
    </source>
</evidence>
<dbReference type="OrthoDB" id="48988at2759"/>
<dbReference type="GO" id="GO:0016491">
    <property type="term" value="F:oxidoreductase activity"/>
    <property type="evidence" value="ECO:0007669"/>
    <property type="project" value="UniProtKB-KW"/>
</dbReference>
<evidence type="ECO:0000256" key="1">
    <source>
        <dbReference type="ARBA" id="ARBA00023002"/>
    </source>
</evidence>
<dbReference type="InterPro" id="IPR020471">
    <property type="entry name" value="AKR"/>
</dbReference>
<organism evidence="4 5">
    <name type="scientific">Mytilus coruscus</name>
    <name type="common">Sea mussel</name>
    <dbReference type="NCBI Taxonomy" id="42192"/>
    <lineage>
        <taxon>Eukaryota</taxon>
        <taxon>Metazoa</taxon>
        <taxon>Spiralia</taxon>
        <taxon>Lophotrochozoa</taxon>
        <taxon>Mollusca</taxon>
        <taxon>Bivalvia</taxon>
        <taxon>Autobranchia</taxon>
        <taxon>Pteriomorphia</taxon>
        <taxon>Mytilida</taxon>
        <taxon>Mytiloidea</taxon>
        <taxon>Mytilidae</taxon>
        <taxon>Mytilinae</taxon>
        <taxon>Mytilus</taxon>
    </lineage>
</organism>
<dbReference type="InterPro" id="IPR050523">
    <property type="entry name" value="AKR_Detox_Biosynth"/>
</dbReference>
<feature type="domain" description="NADP-dependent oxidoreductase" evidence="3">
    <location>
        <begin position="24"/>
        <end position="345"/>
    </location>
</feature>
<sequence>MNSGNNNAVDYTHLGRSGLVVSNLCLGTMTFGKNDKSYSAIYTSPTQTDEEHSHKILDRFIELGGNMLDTSNLYSYGKSEMIVGQWLCRKNRSDIVLATKVRAPVGPGPNDSGLSRRHIIHSCHESLRRLQTDYIDLYQMHAWDDSVPLEETLRTFDDLIRGGKVRYIGASNLKGWQLQKLMDMSKYIGLPSVISLQQQYNLLRRETENDEFEVCINEGVGVLPFGALKGGLLSGKYEKENGKTGITSGRLSHASSIGYKSTQSCPSLQSYENDISYWKLMAAMTKMAEDHGKTVSQIALRWVLQKSIVASVIIGATSIQQLEENMASGSGWRLSHDEMIELDTLSQRNNHFVQNQGDIWKSKARIMFPNTVSQSS</sequence>
<dbReference type="InterPro" id="IPR036812">
    <property type="entry name" value="NAD(P)_OxRdtase_dom_sf"/>
</dbReference>
<proteinExistence type="inferred from homology"/>
<dbReference type="FunFam" id="3.20.20.100:FF:000004">
    <property type="entry name" value="Oxidoreductase, aldo/keto reductase"/>
    <property type="match status" value="1"/>
</dbReference>
<protein>
    <recommendedName>
        <fullName evidence="3">NADP-dependent oxidoreductase domain-containing protein</fullName>
    </recommendedName>
</protein>
<dbReference type="InterPro" id="IPR023210">
    <property type="entry name" value="NADP_OxRdtase_dom"/>
</dbReference>
<accession>A0A6J8A8J9</accession>
<gene>
    <name evidence="4" type="ORF">MCOR_4934</name>
</gene>
<evidence type="ECO:0000259" key="3">
    <source>
        <dbReference type="Pfam" id="PF00248"/>
    </source>
</evidence>
<evidence type="ECO:0000313" key="4">
    <source>
        <dbReference type="EMBL" id="CAC5363549.1"/>
    </source>
</evidence>
<name>A0A6J8A8J9_MYTCO</name>
<evidence type="ECO:0000256" key="2">
    <source>
        <dbReference type="ARBA" id="ARBA00038157"/>
    </source>
</evidence>
<dbReference type="Pfam" id="PF00248">
    <property type="entry name" value="Aldo_ket_red"/>
    <property type="match status" value="1"/>
</dbReference>
<dbReference type="PRINTS" id="PR00069">
    <property type="entry name" value="ALDKETRDTASE"/>
</dbReference>
<reference evidence="4 5" key="1">
    <citation type="submission" date="2020-06" db="EMBL/GenBank/DDBJ databases">
        <authorList>
            <person name="Li R."/>
            <person name="Bekaert M."/>
        </authorList>
    </citation>
    <scope>NUCLEOTIDE SEQUENCE [LARGE SCALE GENOMIC DNA]</scope>
    <source>
        <strain evidence="5">wild</strain>
    </source>
</reference>
<dbReference type="Gene3D" id="3.20.20.100">
    <property type="entry name" value="NADP-dependent oxidoreductase domain"/>
    <property type="match status" value="1"/>
</dbReference>
<comment type="similarity">
    <text evidence="2">Belongs to the aldo/keto reductase family. Aldo/keto reductase 2 subfamily.</text>
</comment>
<keyword evidence="5" id="KW-1185">Reference proteome</keyword>